<dbReference type="EMBL" id="FTOA01000003">
    <property type="protein sequence ID" value="SIS74753.1"/>
    <property type="molecule type" value="Genomic_DNA"/>
</dbReference>
<keyword evidence="2 6" id="KW-0031">Aminopeptidase</keyword>
<comment type="similarity">
    <text evidence="6">Belongs to the peptidase M24A family. Methionine aminopeptidase type 1 subfamily.</text>
</comment>
<feature type="binding site" evidence="6">
    <location>
        <position position="184"/>
    </location>
    <ligand>
        <name>substrate</name>
    </ligand>
</feature>
<feature type="domain" description="Peptidase M24" evidence="8">
    <location>
        <begin position="21"/>
        <end position="248"/>
    </location>
</feature>
<comment type="function">
    <text evidence="1 6">Removes the N-terminal methionine from nascent proteins. The N-terminal methionine is often cleaved when the second residue in the primary sequence is small and uncharged (Met-Ala-, Cys, Gly, Pro, Ser, Thr, or Val). Requires deformylation of the N(alpha)-formylated initiator methionine before it can be hydrolyzed.</text>
</comment>
<evidence type="ECO:0000256" key="4">
    <source>
        <dbReference type="ARBA" id="ARBA00022723"/>
    </source>
</evidence>
<dbReference type="Gene3D" id="3.90.230.10">
    <property type="entry name" value="Creatinase/methionine aminopeptidase superfamily"/>
    <property type="match status" value="1"/>
</dbReference>
<dbReference type="STRING" id="80876.SAMN05421779_103409"/>
<dbReference type="GO" id="GO:0006508">
    <property type="term" value="P:proteolysis"/>
    <property type="evidence" value="ECO:0007669"/>
    <property type="project" value="UniProtKB-KW"/>
</dbReference>
<comment type="cofactor">
    <cofactor evidence="6">
        <name>Co(2+)</name>
        <dbReference type="ChEBI" id="CHEBI:48828"/>
    </cofactor>
    <cofactor evidence="6">
        <name>Zn(2+)</name>
        <dbReference type="ChEBI" id="CHEBI:29105"/>
    </cofactor>
    <cofactor evidence="6">
        <name>Mn(2+)</name>
        <dbReference type="ChEBI" id="CHEBI:29035"/>
    </cofactor>
    <cofactor evidence="6">
        <name>Fe(2+)</name>
        <dbReference type="ChEBI" id="CHEBI:29033"/>
    </cofactor>
    <text evidence="6">Binds 2 divalent metal cations per subunit. Has a high-affinity and a low affinity metal-binding site. The true nature of the physiological cofactor is under debate. The enzyme is active with cobalt, zinc, manganese or divalent iron ions. Most likely, methionine aminopeptidases function as mononuclear Fe(2+)-metalloproteases under physiological conditions, and the catalytically relevant metal-binding site has been assigned to the histidine-containing high-affinity site.</text>
</comment>
<proteinExistence type="inferred from homology"/>
<feature type="binding site" evidence="6">
    <location>
        <position position="114"/>
    </location>
    <ligand>
        <name>a divalent metal cation</name>
        <dbReference type="ChEBI" id="CHEBI:60240"/>
        <label>1</label>
    </ligand>
</feature>
<dbReference type="InterPro" id="IPR001714">
    <property type="entry name" value="Pept_M24_MAP"/>
</dbReference>
<evidence type="ECO:0000256" key="3">
    <source>
        <dbReference type="ARBA" id="ARBA00022670"/>
    </source>
</evidence>
<feature type="binding site" evidence="6">
    <location>
        <position position="86"/>
    </location>
    <ligand>
        <name>substrate</name>
    </ligand>
</feature>
<reference evidence="9 10" key="1">
    <citation type="submission" date="2017-01" db="EMBL/GenBank/DDBJ databases">
        <authorList>
            <person name="Mah S.A."/>
            <person name="Swanson W.J."/>
            <person name="Moy G.W."/>
            <person name="Vacquier V.D."/>
        </authorList>
    </citation>
    <scope>NUCLEOTIDE SEQUENCE [LARGE SCALE GENOMIC DNA]</scope>
    <source>
        <strain evidence="9 10">DSM 11589</strain>
    </source>
</reference>
<gene>
    <name evidence="6" type="primary">map</name>
    <name evidence="9" type="ORF">SAMN05421779_103409</name>
</gene>
<dbReference type="PANTHER" id="PTHR43330">
    <property type="entry name" value="METHIONINE AMINOPEPTIDASE"/>
    <property type="match status" value="1"/>
</dbReference>
<evidence type="ECO:0000256" key="1">
    <source>
        <dbReference type="ARBA" id="ARBA00002521"/>
    </source>
</evidence>
<dbReference type="InterPro" id="IPR036005">
    <property type="entry name" value="Creatinase/aminopeptidase-like"/>
</dbReference>
<accession>A0A1N7LLN7</accession>
<comment type="catalytic activity">
    <reaction evidence="6 7">
        <text>Release of N-terminal amino acids, preferentially methionine, from peptides and arylamides.</text>
        <dbReference type="EC" id="3.4.11.18"/>
    </reaction>
</comment>
<dbReference type="InterPro" id="IPR002467">
    <property type="entry name" value="Pept_M24A_MAP1"/>
</dbReference>
<dbReference type="Pfam" id="PF00557">
    <property type="entry name" value="Peptidase_M24"/>
    <property type="match status" value="1"/>
</dbReference>
<dbReference type="EC" id="3.4.11.18" evidence="6 7"/>
<evidence type="ECO:0000313" key="10">
    <source>
        <dbReference type="Proteomes" id="UP000185678"/>
    </source>
</evidence>
<protein>
    <recommendedName>
        <fullName evidence="6 7">Methionine aminopeptidase</fullName>
        <shortName evidence="6">MAP</shortName>
        <shortName evidence="6">MetAP</shortName>
        <ecNumber evidence="6 7">3.4.11.18</ecNumber>
    </recommendedName>
    <alternativeName>
        <fullName evidence="6">Peptidase M</fullName>
    </alternativeName>
</protein>
<dbReference type="GO" id="GO:0005829">
    <property type="term" value="C:cytosol"/>
    <property type="evidence" value="ECO:0007669"/>
    <property type="project" value="TreeGrafter"/>
</dbReference>
<comment type="subunit">
    <text evidence="6">Monomer.</text>
</comment>
<feature type="binding site" evidence="6">
    <location>
        <position position="114"/>
    </location>
    <ligand>
        <name>a divalent metal cation</name>
        <dbReference type="ChEBI" id="CHEBI:60240"/>
        <label>2</label>
        <note>catalytic</note>
    </ligand>
</feature>
<dbReference type="PANTHER" id="PTHR43330:SF27">
    <property type="entry name" value="METHIONINE AMINOPEPTIDASE"/>
    <property type="match status" value="1"/>
</dbReference>
<dbReference type="GO" id="GO:0004239">
    <property type="term" value="F:initiator methionyl aminopeptidase activity"/>
    <property type="evidence" value="ECO:0007669"/>
    <property type="project" value="UniProtKB-UniRule"/>
</dbReference>
<evidence type="ECO:0000313" key="9">
    <source>
        <dbReference type="EMBL" id="SIS74753.1"/>
    </source>
</evidence>
<dbReference type="AlphaFoldDB" id="A0A1N7LLN7"/>
<keyword evidence="3 6" id="KW-0645">Protease</keyword>
<feature type="binding site" evidence="6">
    <location>
        <position position="177"/>
    </location>
    <ligand>
        <name>a divalent metal cation</name>
        <dbReference type="ChEBI" id="CHEBI:60240"/>
        <label>2</label>
        <note>catalytic</note>
    </ligand>
</feature>
<keyword evidence="10" id="KW-1185">Reference proteome</keyword>
<feature type="binding site" evidence="6">
    <location>
        <position position="210"/>
    </location>
    <ligand>
        <name>a divalent metal cation</name>
        <dbReference type="ChEBI" id="CHEBI:60240"/>
        <label>2</label>
        <note>catalytic</note>
    </ligand>
</feature>
<dbReference type="OrthoDB" id="9802055at2"/>
<dbReference type="RefSeq" id="WP_076400078.1">
    <property type="nucleotide sequence ID" value="NZ_FTOA01000003.1"/>
</dbReference>
<dbReference type="NCBIfam" id="TIGR00500">
    <property type="entry name" value="met_pdase_I"/>
    <property type="match status" value="1"/>
</dbReference>
<feature type="binding site" evidence="6">
    <location>
        <position position="241"/>
    </location>
    <ligand>
        <name>a divalent metal cation</name>
        <dbReference type="ChEBI" id="CHEBI:60240"/>
        <label>1</label>
    </ligand>
</feature>
<dbReference type="InterPro" id="IPR000994">
    <property type="entry name" value="Pept_M24"/>
</dbReference>
<evidence type="ECO:0000256" key="2">
    <source>
        <dbReference type="ARBA" id="ARBA00022438"/>
    </source>
</evidence>
<name>A0A1N7LLN7_9PROT</name>
<dbReference type="SUPFAM" id="SSF55920">
    <property type="entry name" value="Creatinase/aminopeptidase"/>
    <property type="match status" value="1"/>
</dbReference>
<evidence type="ECO:0000256" key="5">
    <source>
        <dbReference type="ARBA" id="ARBA00022801"/>
    </source>
</evidence>
<sequence length="269" mass="29257">MSRTARNRERIPQHGPDGFAAMRKAGQAAAELLDFLIPHVQPGVTTSEIDDLAVQWARERGFTHGPFGYHGYPRSLCISINHVVCHGIPGDKKFVEGDIANLDVTPIVDGWYGDSSRMVCVGKPGVKAAKLVEVTYECLMRAIDIVRPGVRLGDIGHVIQTIAESHRYSVVEDFCGHGIGTIFHCAPTVMHTGEKGTGDVLDEGMIFTIEPMLNAGRPETKILPDGWTAVTRDRSLSAQFEHTIGVTADGCEIFTLSPKGWHCPPYAGV</sequence>
<evidence type="ECO:0000256" key="6">
    <source>
        <dbReference type="HAMAP-Rule" id="MF_01974"/>
    </source>
</evidence>
<dbReference type="GO" id="GO:0046872">
    <property type="term" value="F:metal ion binding"/>
    <property type="evidence" value="ECO:0007669"/>
    <property type="project" value="UniProtKB-UniRule"/>
</dbReference>
<evidence type="ECO:0000259" key="8">
    <source>
        <dbReference type="Pfam" id="PF00557"/>
    </source>
</evidence>
<dbReference type="HAMAP" id="MF_01974">
    <property type="entry name" value="MetAP_1"/>
    <property type="match status" value="1"/>
</dbReference>
<evidence type="ECO:0000256" key="7">
    <source>
        <dbReference type="RuleBase" id="RU003653"/>
    </source>
</evidence>
<keyword evidence="4 6" id="KW-0479">Metal-binding</keyword>
<keyword evidence="5 6" id="KW-0378">Hydrolase</keyword>
<dbReference type="CDD" id="cd01086">
    <property type="entry name" value="MetAP1"/>
    <property type="match status" value="1"/>
</dbReference>
<feature type="binding site" evidence="6">
    <location>
        <position position="241"/>
    </location>
    <ligand>
        <name>a divalent metal cation</name>
        <dbReference type="ChEBI" id="CHEBI:60240"/>
        <label>2</label>
        <note>catalytic</note>
    </ligand>
</feature>
<dbReference type="PRINTS" id="PR00599">
    <property type="entry name" value="MAPEPTIDASE"/>
</dbReference>
<feature type="binding site" evidence="6">
    <location>
        <position position="103"/>
    </location>
    <ligand>
        <name>a divalent metal cation</name>
        <dbReference type="ChEBI" id="CHEBI:60240"/>
        <label>1</label>
    </ligand>
</feature>
<dbReference type="GO" id="GO:0070006">
    <property type="term" value="F:metalloaminopeptidase activity"/>
    <property type="evidence" value="ECO:0007669"/>
    <property type="project" value="UniProtKB-UniRule"/>
</dbReference>
<organism evidence="9 10">
    <name type="scientific">Insolitispirillum peregrinum</name>
    <dbReference type="NCBI Taxonomy" id="80876"/>
    <lineage>
        <taxon>Bacteria</taxon>
        <taxon>Pseudomonadati</taxon>
        <taxon>Pseudomonadota</taxon>
        <taxon>Alphaproteobacteria</taxon>
        <taxon>Rhodospirillales</taxon>
        <taxon>Novispirillaceae</taxon>
        <taxon>Insolitispirillum</taxon>
    </lineage>
</organism>
<dbReference type="Proteomes" id="UP000185678">
    <property type="component" value="Unassembled WGS sequence"/>
</dbReference>